<gene>
    <name evidence="3" type="ORF">BO71DRAFT_49358</name>
</gene>
<dbReference type="Proteomes" id="UP000247810">
    <property type="component" value="Unassembled WGS sequence"/>
</dbReference>
<keyword evidence="1" id="KW-0732">Signal</keyword>
<dbReference type="InterPro" id="IPR002557">
    <property type="entry name" value="Chitin-bd_dom"/>
</dbReference>
<evidence type="ECO:0000313" key="3">
    <source>
        <dbReference type="EMBL" id="PYH98442.1"/>
    </source>
</evidence>
<name>A0A319F1F5_9EURO</name>
<proteinExistence type="predicted"/>
<evidence type="ECO:0000259" key="2">
    <source>
        <dbReference type="PROSITE" id="PS50940"/>
    </source>
</evidence>
<dbReference type="AlphaFoldDB" id="A0A319F1F5"/>
<dbReference type="Pfam" id="PF01607">
    <property type="entry name" value="CBM_14"/>
    <property type="match status" value="1"/>
</dbReference>
<feature type="chain" id="PRO_5016317115" evidence="1">
    <location>
        <begin position="23"/>
        <end position="87"/>
    </location>
</feature>
<dbReference type="EMBL" id="KZ825811">
    <property type="protein sequence ID" value="PYH98442.1"/>
    <property type="molecule type" value="Genomic_DNA"/>
</dbReference>
<reference evidence="3 4" key="1">
    <citation type="submission" date="2018-02" db="EMBL/GenBank/DDBJ databases">
        <title>The genomes of Aspergillus section Nigri reveals drivers in fungal speciation.</title>
        <authorList>
            <consortium name="DOE Joint Genome Institute"/>
            <person name="Vesth T.C."/>
            <person name="Nybo J."/>
            <person name="Theobald S."/>
            <person name="Brandl J."/>
            <person name="Frisvad J.C."/>
            <person name="Nielsen K.F."/>
            <person name="Lyhne E.K."/>
            <person name="Kogle M.E."/>
            <person name="Kuo A."/>
            <person name="Riley R."/>
            <person name="Clum A."/>
            <person name="Nolan M."/>
            <person name="Lipzen A."/>
            <person name="Salamov A."/>
            <person name="Henrissat B."/>
            <person name="Wiebenga A."/>
            <person name="De vries R.P."/>
            <person name="Grigoriev I.V."/>
            <person name="Mortensen U.H."/>
            <person name="Andersen M.R."/>
            <person name="Baker S.E."/>
        </authorList>
    </citation>
    <scope>NUCLEOTIDE SEQUENCE [LARGE SCALE GENOMIC DNA]</scope>
    <source>
        <strain evidence="3 4">CBS 707.79</strain>
    </source>
</reference>
<dbReference type="STRING" id="1448320.A0A319F1F5"/>
<organism evidence="3 4">
    <name type="scientific">Aspergillus ellipticus CBS 707.79</name>
    <dbReference type="NCBI Taxonomy" id="1448320"/>
    <lineage>
        <taxon>Eukaryota</taxon>
        <taxon>Fungi</taxon>
        <taxon>Dikarya</taxon>
        <taxon>Ascomycota</taxon>
        <taxon>Pezizomycotina</taxon>
        <taxon>Eurotiomycetes</taxon>
        <taxon>Eurotiomycetidae</taxon>
        <taxon>Eurotiales</taxon>
        <taxon>Aspergillaceae</taxon>
        <taxon>Aspergillus</taxon>
        <taxon>Aspergillus subgen. Circumdati</taxon>
    </lineage>
</organism>
<dbReference type="VEuPathDB" id="FungiDB:BO71DRAFT_49358"/>
<dbReference type="GO" id="GO:0008061">
    <property type="term" value="F:chitin binding"/>
    <property type="evidence" value="ECO:0007669"/>
    <property type="project" value="InterPro"/>
</dbReference>
<dbReference type="InterPro" id="IPR036508">
    <property type="entry name" value="Chitin-bd_dom_sf"/>
</dbReference>
<dbReference type="SMART" id="SM00494">
    <property type="entry name" value="ChtBD2"/>
    <property type="match status" value="1"/>
</dbReference>
<accession>A0A319F1F5</accession>
<evidence type="ECO:0000313" key="4">
    <source>
        <dbReference type="Proteomes" id="UP000247810"/>
    </source>
</evidence>
<sequence length="87" mass="9956">MRFTYQTLAVFLSTLLFNGASAHGHRCERDIAWQDPVNCHFFFECVPGVEPVRKQCGPGTAFNPVVRSCDYEQNVASCWKKPHPHHH</sequence>
<dbReference type="Gene3D" id="2.170.140.10">
    <property type="entry name" value="Chitin binding domain"/>
    <property type="match status" value="1"/>
</dbReference>
<feature type="signal peptide" evidence="1">
    <location>
        <begin position="1"/>
        <end position="22"/>
    </location>
</feature>
<evidence type="ECO:0000256" key="1">
    <source>
        <dbReference type="SAM" id="SignalP"/>
    </source>
</evidence>
<dbReference type="OrthoDB" id="6020543at2759"/>
<dbReference type="SUPFAM" id="SSF57625">
    <property type="entry name" value="Invertebrate chitin-binding proteins"/>
    <property type="match status" value="1"/>
</dbReference>
<keyword evidence="4" id="KW-1185">Reference proteome</keyword>
<feature type="domain" description="Chitin-binding type-2" evidence="2">
    <location>
        <begin position="24"/>
        <end position="80"/>
    </location>
</feature>
<dbReference type="PROSITE" id="PS50940">
    <property type="entry name" value="CHIT_BIND_II"/>
    <property type="match status" value="1"/>
</dbReference>
<dbReference type="GO" id="GO:0005576">
    <property type="term" value="C:extracellular region"/>
    <property type="evidence" value="ECO:0007669"/>
    <property type="project" value="InterPro"/>
</dbReference>
<protein>
    <submittedName>
        <fullName evidence="3">Chitin binding Peritrophin-A domain protein</fullName>
    </submittedName>
</protein>